<protein>
    <submittedName>
        <fullName evidence="2">Uncharacterized protein</fullName>
    </submittedName>
</protein>
<comment type="caution">
    <text evidence="2">The sequence shown here is derived from an EMBL/GenBank/DDBJ whole genome shotgun (WGS) entry which is preliminary data.</text>
</comment>
<keyword evidence="1" id="KW-0472">Membrane</keyword>
<accession>A0ABR9HZ95</accession>
<proteinExistence type="predicted"/>
<reference evidence="2 3" key="1">
    <citation type="submission" date="2020-10" db="EMBL/GenBank/DDBJ databases">
        <title>Sequencing the genomes of 1000 actinobacteria strains.</title>
        <authorList>
            <person name="Klenk H.-P."/>
        </authorList>
    </citation>
    <scope>NUCLEOTIDE SEQUENCE [LARGE SCALE GENOMIC DNA]</scope>
    <source>
        <strain evidence="2 3">DSM 44653</strain>
    </source>
</reference>
<keyword evidence="1" id="KW-1133">Transmembrane helix</keyword>
<gene>
    <name evidence="2" type="ORF">H4696_003355</name>
</gene>
<sequence>MAELRERLRNGRFREHSMGLFGVLVDEGLCSAAEARRARWSAHRAEYGSQYLILSSVILASFAYRLVEPLPPEGRSATMPFVMGPSVLLVVYVFAGAWGARFAGSRIHRQVAKLLDELGDVDALASGRSRCRLGNPARLEQMRIRTLRALLRRAAVTVPRELLLLSGRGHQSGDLVTTDKVMNVFLDALIAVPRPESVAERKEFRGFLATLSVAVMEADPYSRLERAVRAVPAACSARSAPLKTWRWQLSSLSIPVLLSIIAVPVAGFLIIKFAGSSTPTGLVVAAVATAFQAAMRYLKNHRD</sequence>
<feature type="transmembrane region" description="Helical" evidence="1">
    <location>
        <begin position="79"/>
        <end position="100"/>
    </location>
</feature>
<feature type="transmembrane region" description="Helical" evidence="1">
    <location>
        <begin position="252"/>
        <end position="274"/>
    </location>
</feature>
<dbReference type="EMBL" id="JADBEG010000001">
    <property type="protein sequence ID" value="MBE1496255.1"/>
    <property type="molecule type" value="Genomic_DNA"/>
</dbReference>
<keyword evidence="1" id="KW-0812">Transmembrane</keyword>
<evidence type="ECO:0000256" key="1">
    <source>
        <dbReference type="SAM" id="Phobius"/>
    </source>
</evidence>
<name>A0ABR9HZ95_9PSEU</name>
<evidence type="ECO:0000313" key="3">
    <source>
        <dbReference type="Proteomes" id="UP000631670"/>
    </source>
</evidence>
<dbReference type="RefSeq" id="WP_086858385.1">
    <property type="nucleotide sequence ID" value="NZ_JADBEG010000001.1"/>
</dbReference>
<keyword evidence="3" id="KW-1185">Reference proteome</keyword>
<feature type="transmembrane region" description="Helical" evidence="1">
    <location>
        <begin position="280"/>
        <end position="298"/>
    </location>
</feature>
<evidence type="ECO:0000313" key="2">
    <source>
        <dbReference type="EMBL" id="MBE1496255.1"/>
    </source>
</evidence>
<feature type="transmembrane region" description="Helical" evidence="1">
    <location>
        <begin position="47"/>
        <end position="67"/>
    </location>
</feature>
<dbReference type="Proteomes" id="UP000631670">
    <property type="component" value="Unassembled WGS sequence"/>
</dbReference>
<organism evidence="2 3">
    <name type="scientific">Amycolatopsis lexingtonensis</name>
    <dbReference type="NCBI Taxonomy" id="218822"/>
    <lineage>
        <taxon>Bacteria</taxon>
        <taxon>Bacillati</taxon>
        <taxon>Actinomycetota</taxon>
        <taxon>Actinomycetes</taxon>
        <taxon>Pseudonocardiales</taxon>
        <taxon>Pseudonocardiaceae</taxon>
        <taxon>Amycolatopsis</taxon>
    </lineage>
</organism>